<dbReference type="SUPFAM" id="SSF52218">
    <property type="entry name" value="Flavoproteins"/>
    <property type="match status" value="1"/>
</dbReference>
<evidence type="ECO:0000259" key="1">
    <source>
        <dbReference type="Pfam" id="PF03358"/>
    </source>
</evidence>
<name>S2KFQ6_MUCC1</name>
<dbReference type="PANTHER" id="PTHR30543:SF21">
    <property type="entry name" value="NAD(P)H-DEPENDENT FMN REDUCTASE LOT6"/>
    <property type="match status" value="1"/>
</dbReference>
<proteinExistence type="predicted"/>
<dbReference type="InterPro" id="IPR029039">
    <property type="entry name" value="Flavoprotein-like_sf"/>
</dbReference>
<dbReference type="OrthoDB" id="68575at2759"/>
<dbReference type="InterPro" id="IPR005025">
    <property type="entry name" value="FMN_Rdtase-like_dom"/>
</dbReference>
<dbReference type="GO" id="GO:0010181">
    <property type="term" value="F:FMN binding"/>
    <property type="evidence" value="ECO:0007669"/>
    <property type="project" value="TreeGrafter"/>
</dbReference>
<feature type="domain" description="NADPH-dependent FMN reductase-like" evidence="1">
    <location>
        <begin position="1"/>
        <end position="141"/>
    </location>
</feature>
<dbReference type="FunCoup" id="S2KFQ6">
    <property type="interactions" value="317"/>
</dbReference>
<dbReference type="STRING" id="1220926.S2KFQ6"/>
<accession>S2KFQ6</accession>
<dbReference type="EMBL" id="KE123911">
    <property type="protein sequence ID" value="EPB91215.1"/>
    <property type="molecule type" value="Genomic_DNA"/>
</dbReference>
<organism evidence="2 3">
    <name type="scientific">Mucor circinelloides f. circinelloides (strain 1006PhL)</name>
    <name type="common">Mucormycosis agent</name>
    <name type="synonym">Calyptromyces circinelloides</name>
    <dbReference type="NCBI Taxonomy" id="1220926"/>
    <lineage>
        <taxon>Eukaryota</taxon>
        <taxon>Fungi</taxon>
        <taxon>Fungi incertae sedis</taxon>
        <taxon>Mucoromycota</taxon>
        <taxon>Mucoromycotina</taxon>
        <taxon>Mucoromycetes</taxon>
        <taxon>Mucorales</taxon>
        <taxon>Mucorineae</taxon>
        <taxon>Mucoraceae</taxon>
        <taxon>Mucor</taxon>
    </lineage>
</organism>
<dbReference type="OMA" id="AYAHEHT"/>
<sequence length="190" mass="21580">MNIGVIIGSTRPSRIGHQLTKWLLSIITVKHSLNLEMIDLAEWDLPLFNEPEIPAKGEQYYSSEKTRQWSRKIASKDGFIFITPQYNWGYPASLKNAVDYLYNEWSGKPAIIVSYANRGGGKAAAQFRQVLEGLKMRPVETMPAICLTKDMYTENGALKEIEDYKKFAAIYDGVINKAIDELQIELSSKR</sequence>
<dbReference type="GO" id="GO:0005829">
    <property type="term" value="C:cytosol"/>
    <property type="evidence" value="ECO:0007669"/>
    <property type="project" value="TreeGrafter"/>
</dbReference>
<dbReference type="InterPro" id="IPR050712">
    <property type="entry name" value="NAD(P)H-dep_reductase"/>
</dbReference>
<reference evidence="3" key="1">
    <citation type="submission" date="2013-05" db="EMBL/GenBank/DDBJ databases">
        <title>The Genome sequence of Mucor circinelloides f. circinelloides 1006PhL.</title>
        <authorList>
            <consortium name="The Broad Institute Genomics Platform"/>
            <person name="Cuomo C."/>
            <person name="Earl A."/>
            <person name="Findley K."/>
            <person name="Lee S.C."/>
            <person name="Walker B."/>
            <person name="Young S."/>
            <person name="Zeng Q."/>
            <person name="Gargeya S."/>
            <person name="Fitzgerald M."/>
            <person name="Haas B."/>
            <person name="Abouelleil A."/>
            <person name="Allen A.W."/>
            <person name="Alvarado L."/>
            <person name="Arachchi H.M."/>
            <person name="Berlin A.M."/>
            <person name="Chapman S.B."/>
            <person name="Gainer-Dewar J."/>
            <person name="Goldberg J."/>
            <person name="Griggs A."/>
            <person name="Gujja S."/>
            <person name="Hansen M."/>
            <person name="Howarth C."/>
            <person name="Imamovic A."/>
            <person name="Ireland A."/>
            <person name="Larimer J."/>
            <person name="McCowan C."/>
            <person name="Murphy C."/>
            <person name="Pearson M."/>
            <person name="Poon T.W."/>
            <person name="Priest M."/>
            <person name="Roberts A."/>
            <person name="Saif S."/>
            <person name="Shea T."/>
            <person name="Sisk P."/>
            <person name="Sykes S."/>
            <person name="Wortman J."/>
            <person name="Nusbaum C."/>
            <person name="Birren B."/>
        </authorList>
    </citation>
    <scope>NUCLEOTIDE SEQUENCE [LARGE SCALE GENOMIC DNA]</scope>
    <source>
        <strain evidence="3">1006PhL</strain>
    </source>
</reference>
<dbReference type="AlphaFoldDB" id="S2KFQ6"/>
<dbReference type="PANTHER" id="PTHR30543">
    <property type="entry name" value="CHROMATE REDUCTASE"/>
    <property type="match status" value="1"/>
</dbReference>
<dbReference type="Gene3D" id="3.40.50.360">
    <property type="match status" value="1"/>
</dbReference>
<evidence type="ECO:0000313" key="2">
    <source>
        <dbReference type="EMBL" id="EPB91215.1"/>
    </source>
</evidence>
<dbReference type="GO" id="GO:0016491">
    <property type="term" value="F:oxidoreductase activity"/>
    <property type="evidence" value="ECO:0007669"/>
    <property type="project" value="InterPro"/>
</dbReference>
<evidence type="ECO:0000313" key="3">
    <source>
        <dbReference type="Proteomes" id="UP000014254"/>
    </source>
</evidence>
<dbReference type="VEuPathDB" id="FungiDB:HMPREF1544_01920"/>
<dbReference type="InParanoid" id="S2KFQ6"/>
<dbReference type="Proteomes" id="UP000014254">
    <property type="component" value="Unassembled WGS sequence"/>
</dbReference>
<dbReference type="Pfam" id="PF03358">
    <property type="entry name" value="FMN_red"/>
    <property type="match status" value="1"/>
</dbReference>
<keyword evidence="3" id="KW-1185">Reference proteome</keyword>
<dbReference type="eggNOG" id="KOG4530">
    <property type="taxonomic scope" value="Eukaryota"/>
</dbReference>
<protein>
    <recommendedName>
        <fullName evidence="1">NADPH-dependent FMN reductase-like domain-containing protein</fullName>
    </recommendedName>
</protein>
<gene>
    <name evidence="2" type="ORF">HMPREF1544_01920</name>
</gene>